<feature type="transmembrane region" description="Helical" evidence="16">
    <location>
        <begin position="935"/>
        <end position="958"/>
    </location>
</feature>
<dbReference type="Gene3D" id="1.20.120.350">
    <property type="entry name" value="Voltage-gated potassium channels. Chain C"/>
    <property type="match status" value="4"/>
</dbReference>
<feature type="transmembrane region" description="Helical" evidence="16">
    <location>
        <begin position="134"/>
        <end position="160"/>
    </location>
</feature>
<evidence type="ECO:0000256" key="5">
    <source>
        <dbReference type="ARBA" id="ARBA00022495"/>
    </source>
</evidence>
<evidence type="ECO:0000256" key="10">
    <source>
        <dbReference type="ARBA" id="ARBA00022989"/>
    </source>
</evidence>
<dbReference type="PRINTS" id="PR00170">
    <property type="entry name" value="NACHANNEL"/>
</dbReference>
<feature type="transmembrane region" description="Helical" evidence="16">
    <location>
        <begin position="1001"/>
        <end position="1032"/>
    </location>
</feature>
<dbReference type="CDD" id="cd13433">
    <property type="entry name" value="Na_channel_gate"/>
    <property type="match status" value="1"/>
</dbReference>
<name>A0A0A0Q3P7_PANCT</name>
<feature type="region of interest" description="Disordered" evidence="17">
    <location>
        <begin position="1282"/>
        <end position="1398"/>
    </location>
</feature>
<dbReference type="Gene3D" id="1.10.287.70">
    <property type="match status" value="4"/>
</dbReference>
<keyword evidence="7 16" id="KW-0812">Transmembrane</keyword>
<keyword evidence="16 19" id="KW-0407">Ion channel</keyword>
<feature type="transmembrane region" description="Helical" evidence="16">
    <location>
        <begin position="2033"/>
        <end position="2057"/>
    </location>
</feature>
<keyword evidence="15 16" id="KW-0739">Sodium transport</keyword>
<evidence type="ECO:0000256" key="13">
    <source>
        <dbReference type="ARBA" id="ARBA00023157"/>
    </source>
</evidence>
<dbReference type="FunFam" id="1.20.120.350:FF:000026">
    <property type="entry name" value="Sodium channel protein"/>
    <property type="match status" value="1"/>
</dbReference>
<evidence type="ECO:0000256" key="17">
    <source>
        <dbReference type="SAM" id="MobiDB-lite"/>
    </source>
</evidence>
<evidence type="ECO:0000256" key="16">
    <source>
        <dbReference type="RuleBase" id="RU361132"/>
    </source>
</evidence>
<keyword evidence="4" id="KW-1003">Cell membrane</keyword>
<evidence type="ECO:0000256" key="11">
    <source>
        <dbReference type="ARBA" id="ARBA00023053"/>
    </source>
</evidence>
<keyword evidence="10 16" id="KW-1133">Transmembrane helix</keyword>
<dbReference type="FunFam" id="1.10.238.10:FF:000061">
    <property type="entry name" value="Sodium channel protein"/>
    <property type="match status" value="1"/>
</dbReference>
<keyword evidence="11 16" id="KW-0915">Sodium</keyword>
<keyword evidence="16" id="KW-0406">Ion transport</keyword>
<keyword evidence="2 16" id="KW-0813">Transport</keyword>
<evidence type="ECO:0000256" key="3">
    <source>
        <dbReference type="ARBA" id="ARBA00022461"/>
    </source>
</evidence>
<keyword evidence="5" id="KW-0691">RNA editing</keyword>
<feature type="transmembrane region" description="Helical" evidence="16">
    <location>
        <begin position="1851"/>
        <end position="1873"/>
    </location>
</feature>
<dbReference type="PROSITE" id="PS00018">
    <property type="entry name" value="EF_HAND_1"/>
    <property type="match status" value="1"/>
</dbReference>
<feature type="transmembrane region" description="Helical" evidence="16">
    <location>
        <begin position="390"/>
        <end position="416"/>
    </location>
</feature>
<feature type="region of interest" description="Disordered" evidence="17">
    <location>
        <begin position="2202"/>
        <end position="2242"/>
    </location>
</feature>
<keyword evidence="3 16" id="KW-0894">Sodium channel</keyword>
<keyword evidence="6" id="KW-0597">Phosphoprotein</keyword>
<feature type="transmembrane region" description="Helical" evidence="16">
    <location>
        <begin position="1616"/>
        <end position="1645"/>
    </location>
</feature>
<evidence type="ECO:0000259" key="18">
    <source>
        <dbReference type="PROSITE" id="PS50222"/>
    </source>
</evidence>
<sequence length="2242" mass="254467">MSSGDLDYADIPQQPLFRPFTRESLAAVEARQAEKLQKEKEEKIAETDELYVPHREEEELHPDETLEAGKMLPKPLERGFPPDLIGTPIEDFDKYYEKVGIPTFVVVSKGKDIFRFSATKALFILSPFNPIRRVAIFMLVHPWFSFLVIVTILVNCILMTMQSSEIERTEIIFTTIYTFESCLKVTARGLILTNFTYLRDPWNWLDFVVIALAYLTMLLEDLGNLSALRTFRVLRALKTVAVVPGLKTIVGALIEAAKNLKDVTILTCFSLSVFALLGLQIYMGALTQKCILHGPRNMTTEEWFDWCNDRTHWLNTSDGDPILCSNTSGATLCNSTMSTCIQGFGPNPNYGYTNYDTFPWALLSAFRLLTQDYWESLYQMILRTTSPWHIIYFIGAIFLGSIYLVNLILAIVAMSYDELQKKLVDEDLAAAAEEAAYQDTLRQADVDDGRGGGGGGTTSMAMGGGIGMSGPISGNQLSHPSPLQNYNNSIPPHLIGSLVNRRESDAPPSPSVYSDYDDKIVDEKDRVSLKSNEEDNPNYDFNAGRINGNVRKASLSLPGSPYNVRRGSRGSQFSVSWARNSRRVGDRKPLVLQTFLDAQEHLPYADDSAAATPMSEENGAIIIPVYTNLHSRHSSYTSHSSRISYTSHGDIYGRGIPWTKESQLLTRRNLPGFFQEDMYSHGDDFGSALMKRQLENPFIDSGQQQLQQQQQQQQQPQQTQTPRHTVVDIKDVMVLNDIIDQAAGRQSKSSERVSIYYFPTDKEDCEEEKPSCKQQFTTSCLKAIDIMCVWDCCWCWVRIQELFALIVFDPFMELFITLCIVVNTLFMAMDHHNMDPDFEAVLKTGNLFFSGTFAIEAFMKLIAISPKFYFREGWNVFDFIIVALSLLEIFLEGVRGLSVLRSFRLLRVFKLAKSWPTLNLLITIMGKTLGDLGNLTFVLAIIVFIFAVMGMQLFGANYSKKVYLFPDGEIPRWNFKDFMHSFMIVFRVLCGEWIESMWDCMLVCGFVCVPFFLATVIIGHLVMLNLFLALLLSSFGASNLSSPTSESADTKKLQEAFDRFGRARKWLKNRILTGLKQLRSKTRNQIRDTSRGGAATIGPGGIIGAPGLIGPGGTLTLGGGLASRSLVLGNLGSGMDNILEDGDIIMMDGLNATDLLKDKKLLAAAAAAYGETVIGPDGLEYSLPGGGKITFKNSANSILNSMKLSQAVKDPTTGDKLILTESELIDKLSPSVPNNHSDERFHGDIPAVNNNNNNISLNNNNLNNVNNQNSLIVSANINNTNHNKVKPSLNDPNGNSQFPLTDHNHHHHVNYSTNTTNNSRSNEPNNDSSAQQSSSLSVTPSHHINHQQFSSSTQPTAHHHHHQLSKVHPAGYPVPISFQHSNSSLNQPSGLTTTTNTNTTPPLILQQQQLLQLQLLQQQLIRQQLLQQQQYPLGEDVMGEEMNANKMIHVTADVNINDHPADCLPEYWYHRFPCCLEETSFWVKWGEIRSKCYKLVEDKYFETLVITLILISSMTLALEDVNLKERPWLEYSLKYIDQFFTIIFTWEMLLKWFAYGFKSYFSNAWCWLDFIIVMVSLLNLGAEFAGIARIQAFKTMRTLRALRPLRAMSRSKGMRVVVNALVQAIPAIFNVLLVCLIFWLIFAIMGVQLFAGKFSYCRDRNTEEKCDPNEIENKTICDQHNETLEWYTPMVNFDHVLNGYLSLFQVATFKGWTIIMDHAIDSREVNQQPIYENSILMYLYFVFFIIFGSFFTLNLFIGVIIDNFNEQKKKGGGSREMLMTEDQKKYLNAMKKMGSKKPMKAIPRPRFKLQAIIFDIVTNKKFDMLIMLFIMLNMFVMSLDHYQASPFMENILEMCNLFFIAVFTAECMLKIFALRFHYFREPWNVFDFVIVILSIASSALKDFVENYLISPTLLRVVRVVKIGRVLRLVKGARGIRTLLFALAMSLPALFNICLLLFLVMFIYAIFGMSFFMNVKQRYGLDETFNFGTFFRSFILLFQMCTSAGWDGVLAAIMDETKCDKDGEVSDCGSKKVAIAYLVTYLIISFLVIVNMYIAVILENYSQATEDVQEGLTDDDYDMYYEIWQRFDPDGTQFINFNDLGEFLDALEEPLRVPKPNKFKIIQMDIPICVNDMCYCVEILDILTREFFARKGKPIEETPELEEVLPLRGRFEHTSSTFWRQREEYCARIIQTAWFKYQTRKRSGYDTGEPFEEEDEEEEETGEIESNTRNRVSSIVGNNNVGH</sequence>
<feature type="transmembrane region" description="Helical" evidence="16">
    <location>
        <begin position="876"/>
        <end position="897"/>
    </location>
</feature>
<dbReference type="InterPro" id="IPR001696">
    <property type="entry name" value="Na_channel_asu"/>
</dbReference>
<feature type="transmembrane region" description="Helical" evidence="16">
    <location>
        <begin position="802"/>
        <end position="826"/>
    </location>
</feature>
<evidence type="ECO:0000313" key="19">
    <source>
        <dbReference type="EMBL" id="AHZ12869.1"/>
    </source>
</evidence>
<feature type="compositionally biased region" description="Polar residues" evidence="17">
    <location>
        <begin position="2226"/>
        <end position="2242"/>
    </location>
</feature>
<organism evidence="19">
    <name type="scientific">Panonychus citri</name>
    <name type="common">Citrus red mite</name>
    <name type="synonym">Tetranychus citri</name>
    <dbReference type="NCBI Taxonomy" id="50023"/>
    <lineage>
        <taxon>Eukaryota</taxon>
        <taxon>Metazoa</taxon>
        <taxon>Ecdysozoa</taxon>
        <taxon>Arthropoda</taxon>
        <taxon>Chelicerata</taxon>
        <taxon>Arachnida</taxon>
        <taxon>Acari</taxon>
        <taxon>Acariformes</taxon>
        <taxon>Trombidiformes</taxon>
        <taxon>Prostigmata</taxon>
        <taxon>Eleutherengona</taxon>
        <taxon>Raphignathae</taxon>
        <taxon>Tetranychoidea</taxon>
        <taxon>Tetranychidae</taxon>
        <taxon>Panonychus</taxon>
    </lineage>
</organism>
<feature type="domain" description="EF-hand" evidence="18">
    <location>
        <begin position="2074"/>
        <end position="2109"/>
    </location>
</feature>
<dbReference type="InterPro" id="IPR024583">
    <property type="entry name" value="Na_trans_cytopl"/>
</dbReference>
<protein>
    <recommendedName>
        <fullName evidence="16">Sodium channel protein</fullName>
    </recommendedName>
</protein>
<dbReference type="InterPro" id="IPR044564">
    <property type="entry name" value="Na_chnl_inactivation_gate"/>
</dbReference>
<comment type="caution">
    <text evidence="16">Lacks conserved residue(s) required for the propagation of feature annotation.</text>
</comment>
<dbReference type="GO" id="GO:0005248">
    <property type="term" value="F:voltage-gated sodium channel activity"/>
    <property type="evidence" value="ECO:0007669"/>
    <property type="project" value="InterPro"/>
</dbReference>
<evidence type="ECO:0000256" key="9">
    <source>
        <dbReference type="ARBA" id="ARBA00022882"/>
    </source>
</evidence>
<evidence type="ECO:0000256" key="15">
    <source>
        <dbReference type="ARBA" id="ARBA00023201"/>
    </source>
</evidence>
<dbReference type="PANTHER" id="PTHR10037:SF288">
    <property type="entry name" value="SODIUM CHANNEL PROTEIN PARA"/>
    <property type="match status" value="1"/>
</dbReference>
<evidence type="ECO:0000256" key="14">
    <source>
        <dbReference type="ARBA" id="ARBA00023180"/>
    </source>
</evidence>
<feature type="transmembrane region" description="Helical" evidence="16">
    <location>
        <begin position="1986"/>
        <end position="2012"/>
    </location>
</feature>
<feature type="transmembrane region" description="Helical" evidence="16">
    <location>
        <begin position="240"/>
        <end position="257"/>
    </location>
</feature>
<feature type="transmembrane region" description="Helical" evidence="16">
    <location>
        <begin position="978"/>
        <end position="994"/>
    </location>
</feature>
<dbReference type="Pfam" id="PF11933">
    <property type="entry name" value="Na_trans_cytopl"/>
    <property type="match status" value="1"/>
</dbReference>
<feature type="compositionally biased region" description="Polar residues" evidence="17">
    <location>
        <begin position="1338"/>
        <end position="1356"/>
    </location>
</feature>
<dbReference type="SUPFAM" id="SSF81324">
    <property type="entry name" value="Voltage-gated potassium channels"/>
    <property type="match status" value="4"/>
</dbReference>
<feature type="region of interest" description="Disordered" evidence="17">
    <location>
        <begin position="701"/>
        <end position="723"/>
    </location>
</feature>
<feature type="transmembrane region" description="Helical" evidence="16">
    <location>
        <begin position="847"/>
        <end position="870"/>
    </location>
</feature>
<keyword evidence="8" id="KW-0677">Repeat</keyword>
<evidence type="ECO:0000256" key="4">
    <source>
        <dbReference type="ARBA" id="ARBA00022475"/>
    </source>
</evidence>
<dbReference type="InterPro" id="IPR018247">
    <property type="entry name" value="EF_Hand_1_Ca_BS"/>
</dbReference>
<feature type="transmembrane region" description="Helical" evidence="16">
    <location>
        <begin position="263"/>
        <end position="286"/>
    </location>
</feature>
<feature type="compositionally biased region" description="Low complexity" evidence="17">
    <location>
        <begin position="1310"/>
        <end position="1337"/>
    </location>
</feature>
<feature type="compositionally biased region" description="Polar residues" evidence="17">
    <location>
        <begin position="1378"/>
        <end position="1391"/>
    </location>
</feature>
<comment type="similarity">
    <text evidence="16">Belongs to the sodium channel (TC 1.A.1.10) family.</text>
</comment>
<feature type="transmembrane region" description="Helical" evidence="16">
    <location>
        <begin position="1822"/>
        <end position="1839"/>
    </location>
</feature>
<keyword evidence="12 16" id="KW-0472">Membrane</keyword>
<dbReference type="FunFam" id="1.20.120.350:FF:000022">
    <property type="entry name" value="Sodium channel protein"/>
    <property type="match status" value="1"/>
</dbReference>
<dbReference type="InterPro" id="IPR002048">
    <property type="entry name" value="EF_hand_dom"/>
</dbReference>
<dbReference type="OrthoDB" id="2984333at2759"/>
<comment type="function">
    <text evidence="16">Mediates the voltage-dependent sodium ion permeability of excitable membranes. Assuming opened or closed conformations in response to the voltage difference across the membrane, the protein forms a sodium-selective channel through which Na(+) ions may pass in accordance with their electrochemical gradient.</text>
</comment>
<feature type="compositionally biased region" description="Acidic residues" evidence="17">
    <location>
        <begin position="2208"/>
        <end position="2222"/>
    </location>
</feature>
<keyword evidence="14" id="KW-0325">Glycoprotein</keyword>
<dbReference type="Pfam" id="PF00520">
    <property type="entry name" value="Ion_trans"/>
    <property type="match status" value="4"/>
</dbReference>
<feature type="transmembrane region" description="Helical" evidence="16">
    <location>
        <begin position="1885"/>
        <end position="1901"/>
    </location>
</feature>
<dbReference type="Gene3D" id="1.10.238.10">
    <property type="entry name" value="EF-hand"/>
    <property type="match status" value="1"/>
</dbReference>
<accession>A0A0A0Q3P7</accession>
<evidence type="ECO:0000256" key="1">
    <source>
        <dbReference type="ARBA" id="ARBA00004651"/>
    </source>
</evidence>
<evidence type="ECO:0000256" key="6">
    <source>
        <dbReference type="ARBA" id="ARBA00022553"/>
    </source>
</evidence>
<feature type="compositionally biased region" description="Low complexity" evidence="17">
    <location>
        <begin position="703"/>
        <end position="722"/>
    </location>
</feature>
<dbReference type="GO" id="GO:0001518">
    <property type="term" value="C:voltage-gated sodium channel complex"/>
    <property type="evidence" value="ECO:0007669"/>
    <property type="project" value="UniProtKB-UniRule"/>
</dbReference>
<dbReference type="FunFam" id="1.20.120.350:FF:000023">
    <property type="entry name" value="Sodium channel protein"/>
    <property type="match status" value="1"/>
</dbReference>
<feature type="transmembrane region" description="Helical" evidence="16">
    <location>
        <begin position="1938"/>
        <end position="1966"/>
    </location>
</feature>
<keyword evidence="9 16" id="KW-0851">Voltage-gated channel</keyword>
<dbReference type="GO" id="GO:0086010">
    <property type="term" value="P:membrane depolarization during action potential"/>
    <property type="evidence" value="ECO:0007669"/>
    <property type="project" value="TreeGrafter"/>
</dbReference>
<dbReference type="InterPro" id="IPR005821">
    <property type="entry name" value="Ion_trans_dom"/>
</dbReference>
<dbReference type="InterPro" id="IPR043203">
    <property type="entry name" value="VGCC_Ca_Na"/>
</dbReference>
<dbReference type="EMBL" id="KF646792">
    <property type="protein sequence ID" value="AHZ12869.1"/>
    <property type="molecule type" value="mRNA"/>
</dbReference>
<keyword evidence="13" id="KW-1015">Disulfide bond</keyword>
<dbReference type="FunFam" id="1.10.287.70:FF:000047">
    <property type="entry name" value="Sodium channel protein"/>
    <property type="match status" value="1"/>
</dbReference>
<feature type="transmembrane region" description="Helical" evidence="16">
    <location>
        <begin position="202"/>
        <end position="219"/>
    </location>
</feature>
<comment type="subcellular location">
    <subcellularLocation>
        <location evidence="1 16">Cell membrane</location>
        <topology evidence="1 16">Multi-pass membrane protein</topology>
    </subcellularLocation>
</comment>
<evidence type="ECO:0000256" key="8">
    <source>
        <dbReference type="ARBA" id="ARBA00022737"/>
    </source>
</evidence>
<evidence type="ECO:0000256" key="2">
    <source>
        <dbReference type="ARBA" id="ARBA00022448"/>
    </source>
</evidence>
<dbReference type="PANTHER" id="PTHR10037">
    <property type="entry name" value="VOLTAGE-GATED CATION CHANNEL CALCIUM AND SODIUM"/>
    <property type="match status" value="1"/>
</dbReference>
<dbReference type="InterPro" id="IPR027359">
    <property type="entry name" value="Volt_channel_dom_sf"/>
</dbReference>
<feature type="transmembrane region" description="Helical" evidence="16">
    <location>
        <begin position="1738"/>
        <end position="1761"/>
    </location>
</feature>
<feature type="transmembrane region" description="Helical" evidence="16">
    <location>
        <begin position="1567"/>
        <end position="1590"/>
    </location>
</feature>
<dbReference type="GO" id="GO:0005509">
    <property type="term" value="F:calcium ion binding"/>
    <property type="evidence" value="ECO:0007669"/>
    <property type="project" value="InterPro"/>
</dbReference>
<dbReference type="FunFam" id="1.10.287.70:FF:000046">
    <property type="entry name" value="Sodium channel protein"/>
    <property type="match status" value="1"/>
</dbReference>
<evidence type="ECO:0000256" key="7">
    <source>
        <dbReference type="ARBA" id="ARBA00022692"/>
    </source>
</evidence>
<dbReference type="PROSITE" id="PS50222">
    <property type="entry name" value="EF_HAND_2"/>
    <property type="match status" value="1"/>
</dbReference>
<reference evidence="19" key="1">
    <citation type="submission" date="2013-09" db="EMBL/GenBank/DDBJ databases">
        <title>Cloning and molecular characterization of a sodium channel gene in citrus red mite, Panonychus citri.</title>
        <authorList>
            <person name="Ding T."/>
            <person name="Zhong R."/>
            <person name="Jiang X."/>
            <person name="Liao C."/>
            <person name="Xia W."/>
            <person name="Liu B."/>
            <person name="Niu J."/>
            <person name="Dou W."/>
            <person name="Wang J."/>
        </authorList>
    </citation>
    <scope>NUCLEOTIDE SEQUENCE</scope>
</reference>
<evidence type="ECO:0000256" key="12">
    <source>
        <dbReference type="ARBA" id="ARBA00023136"/>
    </source>
</evidence>
<proteinExistence type="evidence at transcript level"/>
<dbReference type="GO" id="GO:0019228">
    <property type="term" value="P:neuronal action potential"/>
    <property type="evidence" value="ECO:0007669"/>
    <property type="project" value="TreeGrafter"/>
</dbReference>
<dbReference type="FunFam" id="1.20.120.350:FF:000019">
    <property type="entry name" value="Sodium channel protein"/>
    <property type="match status" value="1"/>
</dbReference>
<feature type="compositionally biased region" description="Polar residues" evidence="17">
    <location>
        <begin position="1290"/>
        <end position="1299"/>
    </location>
</feature>